<feature type="region of interest" description="Disordered" evidence="1">
    <location>
        <begin position="35"/>
        <end position="54"/>
    </location>
</feature>
<keyword evidence="4" id="KW-1185">Reference proteome</keyword>
<dbReference type="Pfam" id="PF04149">
    <property type="entry name" value="DUF397"/>
    <property type="match status" value="1"/>
</dbReference>
<accession>A0ABW0UN01</accession>
<proteinExistence type="predicted"/>
<sequence>MTLSSDMSSHDTLLAGETGSFIIALDVERPYESVLPGRGGSRGSMGKSSLRWRKSSASGQVGNCLEVAVQERVMVRNSARPDREIVSVPLESWALFIGFVSRESGSAGECE</sequence>
<evidence type="ECO:0000313" key="3">
    <source>
        <dbReference type="EMBL" id="MFC5634962.1"/>
    </source>
</evidence>
<dbReference type="RefSeq" id="WP_381021196.1">
    <property type="nucleotide sequence ID" value="NZ_JBHSNY010000004.1"/>
</dbReference>
<dbReference type="InterPro" id="IPR007278">
    <property type="entry name" value="DUF397"/>
</dbReference>
<evidence type="ECO:0000259" key="2">
    <source>
        <dbReference type="Pfam" id="PF04149"/>
    </source>
</evidence>
<evidence type="ECO:0000313" key="4">
    <source>
        <dbReference type="Proteomes" id="UP001596154"/>
    </source>
</evidence>
<dbReference type="EMBL" id="JBHSNY010000004">
    <property type="protein sequence ID" value="MFC5634962.1"/>
    <property type="molecule type" value="Genomic_DNA"/>
</dbReference>
<protein>
    <submittedName>
        <fullName evidence="3">DUF397 domain-containing protein</fullName>
    </submittedName>
</protein>
<gene>
    <name evidence="3" type="ORF">ACFPZJ_14450</name>
</gene>
<feature type="domain" description="DUF397" evidence="2">
    <location>
        <begin position="50"/>
        <end position="100"/>
    </location>
</feature>
<organism evidence="3 4">
    <name type="scientific">Streptomyces bullii</name>
    <dbReference type="NCBI Taxonomy" id="349910"/>
    <lineage>
        <taxon>Bacteria</taxon>
        <taxon>Bacillati</taxon>
        <taxon>Actinomycetota</taxon>
        <taxon>Actinomycetes</taxon>
        <taxon>Kitasatosporales</taxon>
        <taxon>Streptomycetaceae</taxon>
        <taxon>Streptomyces</taxon>
    </lineage>
</organism>
<reference evidence="4" key="1">
    <citation type="journal article" date="2019" name="Int. J. Syst. Evol. Microbiol.">
        <title>The Global Catalogue of Microorganisms (GCM) 10K type strain sequencing project: providing services to taxonomists for standard genome sequencing and annotation.</title>
        <authorList>
            <consortium name="The Broad Institute Genomics Platform"/>
            <consortium name="The Broad Institute Genome Sequencing Center for Infectious Disease"/>
            <person name="Wu L."/>
            <person name="Ma J."/>
        </authorList>
    </citation>
    <scope>NUCLEOTIDE SEQUENCE [LARGE SCALE GENOMIC DNA]</scope>
    <source>
        <strain evidence="4">CGMCC 4.7248</strain>
    </source>
</reference>
<comment type="caution">
    <text evidence="3">The sequence shown here is derived from an EMBL/GenBank/DDBJ whole genome shotgun (WGS) entry which is preliminary data.</text>
</comment>
<dbReference type="Proteomes" id="UP001596154">
    <property type="component" value="Unassembled WGS sequence"/>
</dbReference>
<evidence type="ECO:0000256" key="1">
    <source>
        <dbReference type="SAM" id="MobiDB-lite"/>
    </source>
</evidence>
<name>A0ABW0UN01_9ACTN</name>